<sequence length="144" mass="16459">MKNTFFLLLAIISFITRVTAQESLTQKALRFEKIIQRDHMREGQLVPTIIQVVEGPEEFDASTQEDFCFNTGRYVTAECFRYAATGENLAKENAQKSMHALLRLEKVTGTPGVIARAFKHSINPTIDEQAFFFPHEWHQSIVIP</sequence>
<gene>
    <name evidence="1" type="ORF">METZ01_LOCUS125032</name>
</gene>
<organism evidence="1">
    <name type="scientific">marine metagenome</name>
    <dbReference type="NCBI Taxonomy" id="408172"/>
    <lineage>
        <taxon>unclassified sequences</taxon>
        <taxon>metagenomes</taxon>
        <taxon>ecological metagenomes</taxon>
    </lineage>
</organism>
<name>A0A381Y575_9ZZZZ</name>
<reference evidence="1" key="1">
    <citation type="submission" date="2018-05" db="EMBL/GenBank/DDBJ databases">
        <authorList>
            <person name="Lanie J.A."/>
            <person name="Ng W.-L."/>
            <person name="Kazmierczak K.M."/>
            <person name="Andrzejewski T.M."/>
            <person name="Davidsen T.M."/>
            <person name="Wayne K.J."/>
            <person name="Tettelin H."/>
            <person name="Glass J.I."/>
            <person name="Rusch D."/>
            <person name="Podicherti R."/>
            <person name="Tsui H.-C.T."/>
            <person name="Winkler M.E."/>
        </authorList>
    </citation>
    <scope>NUCLEOTIDE SEQUENCE</scope>
</reference>
<accession>A0A381Y575</accession>
<dbReference type="AlphaFoldDB" id="A0A381Y575"/>
<evidence type="ECO:0000313" key="1">
    <source>
        <dbReference type="EMBL" id="SVA72178.1"/>
    </source>
</evidence>
<dbReference type="EMBL" id="UINC01017417">
    <property type="protein sequence ID" value="SVA72178.1"/>
    <property type="molecule type" value="Genomic_DNA"/>
</dbReference>
<feature type="non-terminal residue" evidence="1">
    <location>
        <position position="144"/>
    </location>
</feature>
<protein>
    <submittedName>
        <fullName evidence="1">Uncharacterized protein</fullName>
    </submittedName>
</protein>
<proteinExistence type="predicted"/>